<name>A0AAE0VMI2_9BIVA</name>
<sequence>MSHSTRCNRYNLSVIKTCLALPYHQAPCQKSTELKREEEWQVQSKKKRWCNRKLRGQRQPLPNRVEDTLHIIDNN</sequence>
<reference evidence="1" key="3">
    <citation type="submission" date="2023-05" db="EMBL/GenBank/DDBJ databases">
        <authorList>
            <person name="Smith C.H."/>
        </authorList>
    </citation>
    <scope>NUCLEOTIDE SEQUENCE</scope>
    <source>
        <strain evidence="1">CHS0354</strain>
        <tissue evidence="1">Mantle</tissue>
    </source>
</reference>
<proteinExistence type="predicted"/>
<keyword evidence="2" id="KW-1185">Reference proteome</keyword>
<organism evidence="1 2">
    <name type="scientific">Potamilus streckersoni</name>
    <dbReference type="NCBI Taxonomy" id="2493646"/>
    <lineage>
        <taxon>Eukaryota</taxon>
        <taxon>Metazoa</taxon>
        <taxon>Spiralia</taxon>
        <taxon>Lophotrochozoa</taxon>
        <taxon>Mollusca</taxon>
        <taxon>Bivalvia</taxon>
        <taxon>Autobranchia</taxon>
        <taxon>Heteroconchia</taxon>
        <taxon>Palaeoheterodonta</taxon>
        <taxon>Unionida</taxon>
        <taxon>Unionoidea</taxon>
        <taxon>Unionidae</taxon>
        <taxon>Ambleminae</taxon>
        <taxon>Lampsilini</taxon>
        <taxon>Potamilus</taxon>
    </lineage>
</organism>
<reference evidence="1" key="1">
    <citation type="journal article" date="2021" name="Genome Biol. Evol.">
        <title>A High-Quality Reference Genome for a Parasitic Bivalve with Doubly Uniparental Inheritance (Bivalvia: Unionida).</title>
        <authorList>
            <person name="Smith C.H."/>
        </authorList>
    </citation>
    <scope>NUCLEOTIDE SEQUENCE</scope>
    <source>
        <strain evidence="1">CHS0354</strain>
    </source>
</reference>
<gene>
    <name evidence="1" type="ORF">CHS0354_040357</name>
</gene>
<dbReference type="Proteomes" id="UP001195483">
    <property type="component" value="Unassembled WGS sequence"/>
</dbReference>
<dbReference type="AlphaFoldDB" id="A0AAE0VMI2"/>
<evidence type="ECO:0000313" key="1">
    <source>
        <dbReference type="EMBL" id="KAK3583394.1"/>
    </source>
</evidence>
<accession>A0AAE0VMI2</accession>
<protein>
    <submittedName>
        <fullName evidence="1">Uncharacterized protein</fullName>
    </submittedName>
</protein>
<dbReference type="EMBL" id="JAEAOA010002335">
    <property type="protein sequence ID" value="KAK3583394.1"/>
    <property type="molecule type" value="Genomic_DNA"/>
</dbReference>
<evidence type="ECO:0000313" key="2">
    <source>
        <dbReference type="Proteomes" id="UP001195483"/>
    </source>
</evidence>
<reference evidence="1" key="2">
    <citation type="journal article" date="2021" name="Genome Biol. Evol.">
        <title>Developing a high-quality reference genome for a parasitic bivalve with doubly uniparental inheritance (Bivalvia: Unionida).</title>
        <authorList>
            <person name="Smith C.H."/>
        </authorList>
    </citation>
    <scope>NUCLEOTIDE SEQUENCE</scope>
    <source>
        <strain evidence="1">CHS0354</strain>
        <tissue evidence="1">Mantle</tissue>
    </source>
</reference>
<comment type="caution">
    <text evidence="1">The sequence shown here is derived from an EMBL/GenBank/DDBJ whole genome shotgun (WGS) entry which is preliminary data.</text>
</comment>